<evidence type="ECO:0000256" key="5">
    <source>
        <dbReference type="ARBA" id="ARBA00023134"/>
    </source>
</evidence>
<feature type="non-terminal residue" evidence="13">
    <location>
        <position position="1"/>
    </location>
</feature>
<dbReference type="InterPro" id="IPR035654">
    <property type="entry name" value="LepA_IV"/>
</dbReference>
<dbReference type="InterPro" id="IPR000640">
    <property type="entry name" value="EFG_V-like"/>
</dbReference>
<evidence type="ECO:0000256" key="4">
    <source>
        <dbReference type="ARBA" id="ARBA00022801"/>
    </source>
</evidence>
<dbReference type="InterPro" id="IPR006297">
    <property type="entry name" value="EF-4"/>
</dbReference>
<dbReference type="GO" id="GO:0097177">
    <property type="term" value="F:mitochondrial ribosome binding"/>
    <property type="evidence" value="ECO:0007669"/>
    <property type="project" value="TreeGrafter"/>
</dbReference>
<keyword evidence="13" id="KW-0251">Elongation factor</keyword>
<dbReference type="GO" id="GO:0003746">
    <property type="term" value="F:translation elongation factor activity"/>
    <property type="evidence" value="ECO:0007669"/>
    <property type="project" value="UniProtKB-KW"/>
</dbReference>
<dbReference type="SUPFAM" id="SSF54980">
    <property type="entry name" value="EF-G C-terminal domain-like"/>
    <property type="match status" value="2"/>
</dbReference>
<dbReference type="PANTHER" id="PTHR43512:SF7">
    <property type="entry name" value="TRANSLATION FACTOR GUF1, MITOCHONDRIAL"/>
    <property type="match status" value="1"/>
</dbReference>
<keyword evidence="3" id="KW-0547">Nucleotide-binding</keyword>
<evidence type="ECO:0000259" key="11">
    <source>
        <dbReference type="Pfam" id="PF00679"/>
    </source>
</evidence>
<keyword evidence="5" id="KW-0342">GTP-binding</keyword>
<reference evidence="14" key="1">
    <citation type="submission" date="2017-09" db="EMBL/GenBank/DDBJ databases">
        <title>Depth-based differentiation of microbial function through sediment-hosted aquifers and enrichment of novel symbionts in the deep terrestrial subsurface.</title>
        <authorList>
            <person name="Probst A.J."/>
            <person name="Ladd B."/>
            <person name="Jarett J.K."/>
            <person name="Geller-Mcgrath D.E."/>
            <person name="Sieber C.M.K."/>
            <person name="Emerson J.B."/>
            <person name="Anantharaman K."/>
            <person name="Thomas B.C."/>
            <person name="Malmstrom R."/>
            <person name="Stieglmeier M."/>
            <person name="Klingl A."/>
            <person name="Woyke T."/>
            <person name="Ryan C.M."/>
            <person name="Banfield J.F."/>
        </authorList>
    </citation>
    <scope>NUCLEOTIDE SEQUENCE [LARGE SCALE GENOMIC DNA]</scope>
</reference>
<dbReference type="Gene3D" id="3.30.70.870">
    <property type="entry name" value="Elongation Factor G (Translational Gtpase), domain 3"/>
    <property type="match status" value="1"/>
</dbReference>
<dbReference type="GO" id="GO:0045727">
    <property type="term" value="P:positive regulation of translation"/>
    <property type="evidence" value="ECO:0007669"/>
    <property type="project" value="TreeGrafter"/>
</dbReference>
<keyword evidence="13" id="KW-0648">Protein biosynthesis</keyword>
<evidence type="ECO:0000313" key="13">
    <source>
        <dbReference type="EMBL" id="PIS21866.1"/>
    </source>
</evidence>
<sequence>TCEPKEVGYLFPDFKKGEGVETGAVGYIATGLKDISLVRVGDTVTSISVAAGPASPRGAFTPAVSALPGYKEPKQVVFESFYPDDGSDFDKLKVALSKLKLEDASLSIFPESSIALGRGFRLGFLGMFHAEIIKERILREFEIPVIVTLPTVAYEVQKTSGETFTLETASELPDASEIKEVREPWVTATVFTPINFLGQVMTLCQNSRGILLSQIMANEKMIQLTYKLPLSELIFNFYDSLKSVTSGYASLDYALSDYAPIDVVKLDVLLHGEVIPNLSRIVLRSEAQKIGQNLVIKIKEVLPKQQFAVAIQTAVGGKIIARETLSALRKDVLAKLSGGHQERKMKVLKRQKKGKAEMARFGRVTLPPEAFKKLV</sequence>
<dbReference type="Pfam" id="PF00679">
    <property type="entry name" value="EFG_C"/>
    <property type="match status" value="1"/>
</dbReference>
<dbReference type="Pfam" id="PF06421">
    <property type="entry name" value="LepA_C"/>
    <property type="match status" value="1"/>
</dbReference>
<dbReference type="GO" id="GO:0005525">
    <property type="term" value="F:GTP binding"/>
    <property type="evidence" value="ECO:0007669"/>
    <property type="project" value="UniProtKB-KW"/>
</dbReference>
<feature type="domain" description="Elongation factor EFG" evidence="11">
    <location>
        <begin position="181"/>
        <end position="267"/>
    </location>
</feature>
<name>A0A2H0XAC9_UNCKA</name>
<comment type="caution">
    <text evidence="13">The sequence shown here is derived from an EMBL/GenBank/DDBJ whole genome shotgun (WGS) entry which is preliminary data.</text>
</comment>
<evidence type="ECO:0000256" key="2">
    <source>
        <dbReference type="ARBA" id="ARBA00022475"/>
    </source>
</evidence>
<dbReference type="Gene3D" id="3.30.70.240">
    <property type="match status" value="1"/>
</dbReference>
<evidence type="ECO:0000259" key="12">
    <source>
        <dbReference type="Pfam" id="PF06421"/>
    </source>
</evidence>
<dbReference type="GO" id="GO:0016787">
    <property type="term" value="F:hydrolase activity"/>
    <property type="evidence" value="ECO:0007669"/>
    <property type="project" value="UniProtKB-KW"/>
</dbReference>
<evidence type="ECO:0000256" key="9">
    <source>
        <dbReference type="ARBA" id="ARBA00061052"/>
    </source>
</evidence>
<protein>
    <recommendedName>
        <fullName evidence="10">elongation factor 4</fullName>
        <ecNumber evidence="10">3.6.5.n1</ecNumber>
    </recommendedName>
</protein>
<evidence type="ECO:0000313" key="14">
    <source>
        <dbReference type="Proteomes" id="UP000231098"/>
    </source>
</evidence>
<dbReference type="Proteomes" id="UP000231098">
    <property type="component" value="Unassembled WGS sequence"/>
</dbReference>
<dbReference type="FunFam" id="3.30.70.240:FF:000007">
    <property type="entry name" value="Translation factor GUF1, mitochondrial"/>
    <property type="match status" value="1"/>
</dbReference>
<keyword evidence="2" id="KW-1003">Cell membrane</keyword>
<keyword evidence="4" id="KW-0378">Hydrolase</keyword>
<dbReference type="InterPro" id="IPR038363">
    <property type="entry name" value="LepA_C_sf"/>
</dbReference>
<dbReference type="InterPro" id="IPR035647">
    <property type="entry name" value="EFG_III/V"/>
</dbReference>
<dbReference type="Gene3D" id="3.30.70.2570">
    <property type="entry name" value="Elongation factor 4, C-terminal domain"/>
    <property type="match status" value="1"/>
</dbReference>
<dbReference type="AlphaFoldDB" id="A0A2H0XAC9"/>
<gene>
    <name evidence="13" type="ORF">COT51_00470</name>
</gene>
<accession>A0A2H0XAC9</accession>
<feature type="domain" description="GTP-binding protein LepA C-terminal" evidence="12">
    <location>
        <begin position="271"/>
        <end position="374"/>
    </location>
</feature>
<dbReference type="InterPro" id="IPR013842">
    <property type="entry name" value="LepA_CTD"/>
</dbReference>
<dbReference type="EMBL" id="PEYV01000009">
    <property type="protein sequence ID" value="PIS21866.1"/>
    <property type="molecule type" value="Genomic_DNA"/>
</dbReference>
<comment type="function">
    <text evidence="8">Required for accurate and efficient protein synthesis under certain stress conditions. May act as a fidelity factor of the translation reaction, by catalyzing a one-codon backward translocation of tRNAs on improperly translocated ribosomes. Back-translocation proceeds from a post-translocation (POST) complex to a pre-translocation (PRE) complex, thus giving elongation factor G a second chance to translocate the tRNAs correctly. Binds to ribosomes in a GTP-dependent manner.</text>
</comment>
<dbReference type="FunFam" id="3.30.70.2570:FF:000001">
    <property type="entry name" value="Translation factor GUF1, mitochondrial"/>
    <property type="match status" value="1"/>
</dbReference>
<comment type="catalytic activity">
    <reaction evidence="7">
        <text>GTP + H2O = GDP + phosphate + H(+)</text>
        <dbReference type="Rhea" id="RHEA:19669"/>
        <dbReference type="ChEBI" id="CHEBI:15377"/>
        <dbReference type="ChEBI" id="CHEBI:15378"/>
        <dbReference type="ChEBI" id="CHEBI:37565"/>
        <dbReference type="ChEBI" id="CHEBI:43474"/>
        <dbReference type="ChEBI" id="CHEBI:58189"/>
        <dbReference type="EC" id="3.6.5.n1"/>
    </reaction>
</comment>
<evidence type="ECO:0000256" key="7">
    <source>
        <dbReference type="ARBA" id="ARBA00050293"/>
    </source>
</evidence>
<evidence type="ECO:0000256" key="6">
    <source>
        <dbReference type="ARBA" id="ARBA00023136"/>
    </source>
</evidence>
<dbReference type="PANTHER" id="PTHR43512">
    <property type="entry name" value="TRANSLATION FACTOR GUF1-RELATED"/>
    <property type="match status" value="1"/>
</dbReference>
<dbReference type="EC" id="3.6.5.n1" evidence="10"/>
<dbReference type="CDD" id="cd03709">
    <property type="entry name" value="lepA_C"/>
    <property type="match status" value="1"/>
</dbReference>
<evidence type="ECO:0000256" key="3">
    <source>
        <dbReference type="ARBA" id="ARBA00022741"/>
    </source>
</evidence>
<organism evidence="13 14">
    <name type="scientific">candidate division WWE3 bacterium CG08_land_8_20_14_0_20_41_15</name>
    <dbReference type="NCBI Taxonomy" id="1975086"/>
    <lineage>
        <taxon>Bacteria</taxon>
        <taxon>Katanobacteria</taxon>
    </lineage>
</organism>
<evidence type="ECO:0000256" key="8">
    <source>
        <dbReference type="ARBA" id="ARBA00057626"/>
    </source>
</evidence>
<keyword evidence="6" id="KW-0472">Membrane</keyword>
<proteinExistence type="inferred from homology"/>
<comment type="similarity">
    <text evidence="1">Belongs to the TRAFAC class translation factor GTPase superfamily. Classic translation factor GTPase family. LepA subfamily.</text>
</comment>
<comment type="similarity">
    <text evidence="9">Belongs to the GTP-binding elongation factor family. LepA subfamily.</text>
</comment>
<evidence type="ECO:0000256" key="10">
    <source>
        <dbReference type="ARBA" id="ARBA00066744"/>
    </source>
</evidence>
<dbReference type="Gene3D" id="2.40.30.10">
    <property type="entry name" value="Translation factors"/>
    <property type="match status" value="1"/>
</dbReference>
<evidence type="ECO:0000256" key="1">
    <source>
        <dbReference type="ARBA" id="ARBA00005454"/>
    </source>
</evidence>